<dbReference type="RefSeq" id="WP_111513939.1">
    <property type="nucleotide sequence ID" value="NZ_QFYR01000001.1"/>
</dbReference>
<name>A0A328AS81_9CAUL</name>
<feature type="region of interest" description="Disordered" evidence="1">
    <location>
        <begin position="50"/>
        <end position="105"/>
    </location>
</feature>
<keyword evidence="3" id="KW-1185">Reference proteome</keyword>
<dbReference type="Proteomes" id="UP000249725">
    <property type="component" value="Unassembled WGS sequence"/>
</dbReference>
<evidence type="ECO:0000256" key="1">
    <source>
        <dbReference type="SAM" id="MobiDB-lite"/>
    </source>
</evidence>
<dbReference type="AlphaFoldDB" id="A0A328AS81"/>
<feature type="compositionally biased region" description="Low complexity" evidence="1">
    <location>
        <begin position="50"/>
        <end position="61"/>
    </location>
</feature>
<organism evidence="2 3">
    <name type="scientific">Phenylobacterium deserti</name>
    <dbReference type="NCBI Taxonomy" id="1914756"/>
    <lineage>
        <taxon>Bacteria</taxon>
        <taxon>Pseudomonadati</taxon>
        <taxon>Pseudomonadota</taxon>
        <taxon>Alphaproteobacteria</taxon>
        <taxon>Caulobacterales</taxon>
        <taxon>Caulobacteraceae</taxon>
        <taxon>Phenylobacterium</taxon>
    </lineage>
</organism>
<sequence>MRRTMRTYAVAGVSLAAHAVLIGALTRHLTRTHTQEADVAPPMAVVLLPRSAPTSPRSTPADRLPPARVRVAASPSSVAPRIADTASSPAPPSAPSAPVAPEGSPDVRNVLRAAVGCTRRWTLSDAEREACDQRMLRRDAPAGAAAPGAGLDSAMRARLDRVASGMDADRRYRNAAPLTQPYEAPDYDGEPYTGTGGGALGPDRVRTPSKRAARKLEPLKP</sequence>
<comment type="caution">
    <text evidence="2">The sequence shown here is derived from an EMBL/GenBank/DDBJ whole genome shotgun (WGS) entry which is preliminary data.</text>
</comment>
<reference evidence="3" key="1">
    <citation type="submission" date="2018-05" db="EMBL/GenBank/DDBJ databases">
        <authorList>
            <person name="Li X."/>
        </authorList>
    </citation>
    <scope>NUCLEOTIDE SEQUENCE [LARGE SCALE GENOMIC DNA]</scope>
    <source>
        <strain evidence="3">YIM 73061</strain>
    </source>
</reference>
<feature type="region of interest" description="Disordered" evidence="1">
    <location>
        <begin position="166"/>
        <end position="221"/>
    </location>
</feature>
<proteinExistence type="predicted"/>
<dbReference type="EMBL" id="QFYR01000001">
    <property type="protein sequence ID" value="RAK57487.1"/>
    <property type="molecule type" value="Genomic_DNA"/>
</dbReference>
<evidence type="ECO:0000313" key="3">
    <source>
        <dbReference type="Proteomes" id="UP000249725"/>
    </source>
</evidence>
<protein>
    <submittedName>
        <fullName evidence="2">Uncharacterized protein</fullName>
    </submittedName>
</protein>
<gene>
    <name evidence="2" type="ORF">DJ018_05980</name>
</gene>
<accession>A0A328AS81</accession>
<evidence type="ECO:0000313" key="2">
    <source>
        <dbReference type="EMBL" id="RAK57487.1"/>
    </source>
</evidence>